<dbReference type="Pfam" id="PF01844">
    <property type="entry name" value="HNH"/>
    <property type="match status" value="1"/>
</dbReference>
<organism evidence="4">
    <name type="scientific">Siphoviridae sp. ctiuu37</name>
    <dbReference type="NCBI Taxonomy" id="2825628"/>
    <lineage>
        <taxon>Viruses</taxon>
        <taxon>Duplodnaviria</taxon>
        <taxon>Heunggongvirae</taxon>
        <taxon>Uroviricota</taxon>
        <taxon>Caudoviricetes</taxon>
    </lineage>
</organism>
<dbReference type="Gene3D" id="1.10.30.50">
    <property type="match status" value="1"/>
</dbReference>
<dbReference type="InterPro" id="IPR002711">
    <property type="entry name" value="HNH"/>
</dbReference>
<dbReference type="PANTHER" id="PTHR41286:SF1">
    <property type="entry name" value="HNH NUCLEASE YAJD-RELATED"/>
    <property type="match status" value="1"/>
</dbReference>
<dbReference type="EMBL" id="BK016214">
    <property type="protein sequence ID" value="DAG02738.1"/>
    <property type="molecule type" value="Genomic_DNA"/>
</dbReference>
<evidence type="ECO:0000256" key="1">
    <source>
        <dbReference type="ARBA" id="ARBA00022722"/>
    </source>
</evidence>
<keyword evidence="2" id="KW-0378">Hydrolase</keyword>
<feature type="domain" description="HNH" evidence="3">
    <location>
        <begin position="52"/>
        <end position="92"/>
    </location>
</feature>
<reference evidence="4" key="1">
    <citation type="journal article" date="2021" name="Proc. Natl. Acad. Sci. U.S.A.">
        <title>A Catalog of Tens of Thousands of Viruses from Human Metagenomes Reveals Hidden Associations with Chronic Diseases.</title>
        <authorList>
            <person name="Tisza M.J."/>
            <person name="Buck C.B."/>
        </authorList>
    </citation>
    <scope>NUCLEOTIDE SEQUENCE</scope>
    <source>
        <strain evidence="4">Ctiuu37</strain>
    </source>
</reference>
<dbReference type="GO" id="GO:0004519">
    <property type="term" value="F:endonuclease activity"/>
    <property type="evidence" value="ECO:0007669"/>
    <property type="project" value="InterPro"/>
</dbReference>
<dbReference type="GO" id="GO:0016787">
    <property type="term" value="F:hydrolase activity"/>
    <property type="evidence" value="ECO:0007669"/>
    <property type="project" value="UniProtKB-KW"/>
</dbReference>
<protein>
    <submittedName>
        <fullName evidence="4">NinG recombination protein</fullName>
    </submittedName>
</protein>
<dbReference type="PANTHER" id="PTHR41286">
    <property type="entry name" value="HNH NUCLEASE YAJD-RELATED"/>
    <property type="match status" value="1"/>
</dbReference>
<dbReference type="GO" id="GO:0003676">
    <property type="term" value="F:nucleic acid binding"/>
    <property type="evidence" value="ECO:0007669"/>
    <property type="project" value="InterPro"/>
</dbReference>
<proteinExistence type="predicted"/>
<evidence type="ECO:0000313" key="4">
    <source>
        <dbReference type="EMBL" id="DAG02738.1"/>
    </source>
</evidence>
<keyword evidence="1" id="KW-0540">Nuclease</keyword>
<accession>A0A8S5V7L4</accession>
<evidence type="ECO:0000256" key="2">
    <source>
        <dbReference type="ARBA" id="ARBA00022801"/>
    </source>
</evidence>
<dbReference type="GO" id="GO:0008270">
    <property type="term" value="F:zinc ion binding"/>
    <property type="evidence" value="ECO:0007669"/>
    <property type="project" value="InterPro"/>
</dbReference>
<name>A0A8S5V7L4_9CAUD</name>
<sequence>MTDKEAKEFYNSEKWKHKRLAILRRDQYECQDCRKRLQEAKEKDVRLPAMDAKIRRATQVHHIMELKEHPELALDDENLVSLCTQCHNERHGRHVERKFIPKRRVIAPEQW</sequence>
<evidence type="ECO:0000259" key="3">
    <source>
        <dbReference type="Pfam" id="PF01844"/>
    </source>
</evidence>